<evidence type="ECO:0000256" key="3">
    <source>
        <dbReference type="ARBA" id="ARBA00022884"/>
    </source>
</evidence>
<dbReference type="SUPFAM" id="SSF81891">
    <property type="entry name" value="Poly A polymerase C-terminal region-like"/>
    <property type="match status" value="1"/>
</dbReference>
<evidence type="ECO:0000256" key="4">
    <source>
        <dbReference type="RuleBase" id="RU003953"/>
    </source>
</evidence>
<comment type="caution">
    <text evidence="6">The sequence shown here is derived from an EMBL/GenBank/DDBJ whole genome shotgun (WGS) entry which is preliminary data.</text>
</comment>
<dbReference type="CDD" id="cd05398">
    <property type="entry name" value="NT_ClassII-CCAase"/>
    <property type="match status" value="1"/>
</dbReference>
<dbReference type="GO" id="GO:0003723">
    <property type="term" value="F:RNA binding"/>
    <property type="evidence" value="ECO:0007669"/>
    <property type="project" value="UniProtKB-KW"/>
</dbReference>
<keyword evidence="7" id="KW-1185">Reference proteome</keyword>
<dbReference type="Gene3D" id="3.30.460.10">
    <property type="entry name" value="Beta Polymerase, domain 2"/>
    <property type="match status" value="1"/>
</dbReference>
<dbReference type="InterPro" id="IPR002646">
    <property type="entry name" value="PolA_pol_head_dom"/>
</dbReference>
<dbReference type="PANTHER" id="PTHR13734:SF5">
    <property type="entry name" value="CCA TRNA NUCLEOTIDYLTRANSFERASE, MITOCHONDRIAL"/>
    <property type="match status" value="1"/>
</dbReference>
<dbReference type="Pfam" id="PF01743">
    <property type="entry name" value="PolyA_pol"/>
    <property type="match status" value="1"/>
</dbReference>
<feature type="domain" description="Poly A polymerase head" evidence="5">
    <location>
        <begin position="72"/>
        <end position="212"/>
    </location>
</feature>
<dbReference type="GO" id="GO:0052929">
    <property type="term" value="F:ATP:3'-cytidine-cytidine-tRNA adenylyltransferase activity"/>
    <property type="evidence" value="ECO:0007669"/>
    <property type="project" value="TreeGrafter"/>
</dbReference>
<dbReference type="Gene3D" id="1.10.3090.10">
    <property type="entry name" value="cca-adding enzyme, domain 2"/>
    <property type="match status" value="1"/>
</dbReference>
<protein>
    <recommendedName>
        <fullName evidence="5">Poly A polymerase head domain-containing protein</fullName>
    </recommendedName>
</protein>
<comment type="similarity">
    <text evidence="1 4">Belongs to the tRNA nucleotidyltransferase/poly(A) polymerase family.</text>
</comment>
<accession>A0A1Z5JIJ8</accession>
<dbReference type="Proteomes" id="UP000198406">
    <property type="component" value="Unassembled WGS sequence"/>
</dbReference>
<evidence type="ECO:0000313" key="7">
    <source>
        <dbReference type="Proteomes" id="UP000198406"/>
    </source>
</evidence>
<gene>
    <name evidence="6" type="ORF">FisN_30Lu133</name>
</gene>
<evidence type="ECO:0000256" key="1">
    <source>
        <dbReference type="ARBA" id="ARBA00007265"/>
    </source>
</evidence>
<keyword evidence="3 4" id="KW-0694">RNA-binding</keyword>
<proteinExistence type="inferred from homology"/>
<keyword evidence="2 4" id="KW-0808">Transferase</keyword>
<dbReference type="AlphaFoldDB" id="A0A1Z5JIJ8"/>
<organism evidence="6 7">
    <name type="scientific">Fistulifera solaris</name>
    <name type="common">Oleaginous diatom</name>
    <dbReference type="NCBI Taxonomy" id="1519565"/>
    <lineage>
        <taxon>Eukaryota</taxon>
        <taxon>Sar</taxon>
        <taxon>Stramenopiles</taxon>
        <taxon>Ochrophyta</taxon>
        <taxon>Bacillariophyta</taxon>
        <taxon>Bacillariophyceae</taxon>
        <taxon>Bacillariophycidae</taxon>
        <taxon>Naviculales</taxon>
        <taxon>Naviculaceae</taxon>
        <taxon>Fistulifera</taxon>
    </lineage>
</organism>
<dbReference type="InterPro" id="IPR043519">
    <property type="entry name" value="NT_sf"/>
</dbReference>
<dbReference type="InParanoid" id="A0A1Z5JIJ8"/>
<dbReference type="PANTHER" id="PTHR13734">
    <property type="entry name" value="TRNA-NUCLEOTIDYLTRANSFERASE"/>
    <property type="match status" value="1"/>
</dbReference>
<dbReference type="OrthoDB" id="445712at2759"/>
<sequence>MSDVTATEPSIESVSYPTLISVGVEGEIAAQAACSPNDNINSVNATIPIHFTPTEHKLLGLLQRAPSPMRFRLAGGWVRDKILQKQSHDIDVAVEHATGVEAAEWVVSQHAPPHTIVSSLGIVAANPEQSKHLETAVLKLYKELDVDFVSLRCAEVYSNPHSRIPQQTQPGTPYQDAMRRDFTLNALFFNVHTQCIEDWTGRGLADLRRGVLVTPLDPVVTLQDDPLRLLRGLRFAVRYSFTLDPEFVAVAKQTYMNQLLQTKVSRERIGKECMGMWQANAVSALHTMYEWNIASSIFILPDASSMSCITKVPNDGEALTLERNKVAVDDTMLATAWSLTNTYLQAFDDIVKMVQDMNDSTTFNTLSAPYYHKVWTPVAAFLLPFRDYLCQDEKQKSTSAVAFIFRNSLKAKNVDVQCVANLFDTLEMAMDLWLHSSASQESTSNVLMLDRLKAGRFVKASRTNWVSSLYLAATVWFVSSNESAPTSTTANTCATTVTRLIQAIHEAQLHEAWTIVPLLPGKQLMQKLQLKPGPMIGDYQQRQLDFQYQFPNGTVDECMAYLQSSAKRPKQDE</sequence>
<dbReference type="EMBL" id="BDSP01000073">
    <property type="protein sequence ID" value="GAX13833.1"/>
    <property type="molecule type" value="Genomic_DNA"/>
</dbReference>
<evidence type="ECO:0000313" key="6">
    <source>
        <dbReference type="EMBL" id="GAX13833.1"/>
    </source>
</evidence>
<evidence type="ECO:0000256" key="2">
    <source>
        <dbReference type="ARBA" id="ARBA00022679"/>
    </source>
</evidence>
<name>A0A1Z5JIJ8_FISSO</name>
<dbReference type="SUPFAM" id="SSF81301">
    <property type="entry name" value="Nucleotidyltransferase"/>
    <property type="match status" value="1"/>
</dbReference>
<dbReference type="GO" id="GO:0001680">
    <property type="term" value="P:tRNA 3'-terminal CCA addition"/>
    <property type="evidence" value="ECO:0007669"/>
    <property type="project" value="TreeGrafter"/>
</dbReference>
<dbReference type="GO" id="GO:0052927">
    <property type="term" value="F:CC tRNA cytidylyltransferase activity"/>
    <property type="evidence" value="ECO:0007669"/>
    <property type="project" value="TreeGrafter"/>
</dbReference>
<reference evidence="6 7" key="1">
    <citation type="journal article" date="2015" name="Plant Cell">
        <title>Oil accumulation by the oleaginous diatom Fistulifera solaris as revealed by the genome and transcriptome.</title>
        <authorList>
            <person name="Tanaka T."/>
            <person name="Maeda Y."/>
            <person name="Veluchamy A."/>
            <person name="Tanaka M."/>
            <person name="Abida H."/>
            <person name="Marechal E."/>
            <person name="Bowler C."/>
            <person name="Muto M."/>
            <person name="Sunaga Y."/>
            <person name="Tanaka M."/>
            <person name="Yoshino T."/>
            <person name="Taniguchi T."/>
            <person name="Fukuda Y."/>
            <person name="Nemoto M."/>
            <person name="Matsumoto M."/>
            <person name="Wong P.S."/>
            <person name="Aburatani S."/>
            <person name="Fujibuchi W."/>
        </authorList>
    </citation>
    <scope>NUCLEOTIDE SEQUENCE [LARGE SCALE GENOMIC DNA]</scope>
    <source>
        <strain evidence="6 7">JPCC DA0580</strain>
    </source>
</reference>
<evidence type="ECO:0000259" key="5">
    <source>
        <dbReference type="Pfam" id="PF01743"/>
    </source>
</evidence>